<gene>
    <name evidence="2" type="ORF">H257_09657</name>
</gene>
<dbReference type="RefSeq" id="XP_009834248.1">
    <property type="nucleotide sequence ID" value="XM_009835946.1"/>
</dbReference>
<protein>
    <recommendedName>
        <fullName evidence="1">DUF3730 domain-containing protein</fullName>
    </recommendedName>
</protein>
<dbReference type="PANTHER" id="PTHR16212">
    <property type="entry name" value="FOCADHESIN FAMILY MEMBER"/>
    <property type="match status" value="1"/>
</dbReference>
<evidence type="ECO:0000313" key="2">
    <source>
        <dbReference type="EMBL" id="ETV76123.1"/>
    </source>
</evidence>
<evidence type="ECO:0000259" key="1">
    <source>
        <dbReference type="Pfam" id="PF12530"/>
    </source>
</evidence>
<accession>W4GB09</accession>
<dbReference type="GO" id="GO:0060147">
    <property type="term" value="P:regulation of post-transcriptional gene silencing"/>
    <property type="evidence" value="ECO:0007669"/>
    <property type="project" value="InterPro"/>
</dbReference>
<dbReference type="VEuPathDB" id="FungiDB:H257_09657"/>
<dbReference type="Pfam" id="PF12530">
    <property type="entry name" value="DUF3730"/>
    <property type="match status" value="1"/>
</dbReference>
<dbReference type="SUPFAM" id="SSF48371">
    <property type="entry name" value="ARM repeat"/>
    <property type="match status" value="2"/>
</dbReference>
<dbReference type="InterPro" id="IPR022542">
    <property type="entry name" value="FOCAD/RST1_DUF3730"/>
</dbReference>
<dbReference type="InterPro" id="IPR016024">
    <property type="entry name" value="ARM-type_fold"/>
</dbReference>
<feature type="domain" description="DUF3730" evidence="1">
    <location>
        <begin position="444"/>
        <end position="623"/>
    </location>
</feature>
<dbReference type="PANTHER" id="PTHR16212:SF4">
    <property type="entry name" value="FOCADHESIN"/>
    <property type="match status" value="1"/>
</dbReference>
<dbReference type="EMBL" id="KI913137">
    <property type="protein sequence ID" value="ETV76123.1"/>
    <property type="molecule type" value="Genomic_DNA"/>
</dbReference>
<dbReference type="InterPro" id="IPR045163">
    <property type="entry name" value="Focadhesin/RST1"/>
</dbReference>
<sequence length="1696" mass="183238">MQKEARRILDDARADVSGERCLLRVLDAITVTESNALSQLLMAGLYEMADNALFTRKSLLHHVSRVASLPTLSDEKAEYVGYALAGLAFSLWTNDDDENDDVNKSLSRVWQGHAMVLVGVTAYVEETLVTLPSADRQVLLSCFRQLFLRTLGSPATSPLVKQTVASVIVRIGWSVDVESQRIFVVQSLLLRTIQLLPIDSNIASTMLLSTVDLGTSIRDATTHAAIASTLLSRLPHVQALGRGALHLLLALESLVTAAPAIAWDVDVNLVGVLALVVAKLAAVDQAILLRVLRVVLNAAPAPGSPRHVYAEVLFAPLLQLLPASASHLQQLQHLTSHVPFQPRPDAAAPTSTLSLASLISPHVSLVHLLSSSVHSHHAEAWLDAATRHLTSSSVDLPPFDPDAVLVTCALLFHPSPEVQDAAIAAAKASVLAWPAAGRMLVPCIVYALAIPRPSSSSVLALLHVLLAAATDSDCMKTILKTIHAFADVPSTKALALRLLYQVWTLESRVYPRLEEMLATSTTSNDEADVEWQVCQLYTILQLCQVRGDLGLNFIATIQQSLEHALPSVAAMAVACVRALCVGDCLDFAAACKILATKQRKKKIACMDHPLYQEELCHLYGAGGSMVSGKPPFLDQLWAFATAVHPSVRLAAVEALAQFPLHWIGLKAESAADLNAAPSEAEDAEVEQAIDRLLLVMTDEVDPDVRRAIDRLVERVGQDEAKLPRKRFVAERTSTGATREMRNLLPTHSHLRALYTDTVPRMLRQALAGAVLTSFVSPTVDDSVRKRKDKLIKHMQVMWEDATGLKSQLREDAGTSECNAEWPLQLALVVGWEQFTAQYLSLRHELDDALRPGASDDNDRGIERLAVDLVAQVADASSPSSSPNDLLMLGVLARRLPSELHVLSNRIVEVLLRSLRLSLVKSSDGQAASAVDGPHNAIVALGLAAQGALGLHEHRVEEIADKLVGMLRSPDDAALAPACLLALGHVVQSLMVKQIAPELMRRLFATLVRHLVEATVVVGGEEVDISTDLNVIPNNITDLASRSNPNKAKISAAVTALALASEGCMVAQQPQWLMGLRELLLALYAKGFSEVLTALPVVLLQCLQFDLIGWNQVDSFVDLCVAGLDDPEALVALPYLLCRTQPLGHVVTSPDVASRKLLTRLMDVATDPSRQFTATARAYATLGLANLLGVGLAIDVRPTSWKGMLVSRVDAEKAIACVTSLTSLCPIQRVRIYAAWALGTIASVGTSGDAFQLKNAGMDAGLQLPPSSITYKLLDRLRQVKQFSALDANWVASTLTGLAACQIPTFHYATLVQRLLKAGLGDDVALSVVSFAFRHCVQDPSLLSFVLEMTSPPRFQHLSPALQASFVRQVPALAKLVPPTQLHTILLAILVAIPRCRRHAGDDSRRLFELMLEVIPACASAAASPAATAVCTDMLLDDVFPQLIAATTSETMSLLPLCRVFTVAVFKVDPKQQQAKRRFIDLLRLHQQPDHAAEDVADGVAACVCLLELFRLGGVEPKELRGAVLPYLASCATSSRSLIPVETLVLHAAASLGQLQPNDQLLWLLDLVNWIGLKLSSTQTPSSGLLLVLLLGALCVRWSPVAATQAQWLWLSNPDQVPFVANVLPAAFAQVLVKLHAQVDAHAARDLVSQLLVLVQQRPQQQTDTCSVHEAMVVYAYVVPQTQLCVDAAKFIDHFCS</sequence>
<dbReference type="OrthoDB" id="6125419at2759"/>
<dbReference type="GeneID" id="20811653"/>
<reference evidence="2" key="1">
    <citation type="submission" date="2013-12" db="EMBL/GenBank/DDBJ databases">
        <title>The Genome Sequence of Aphanomyces astaci APO3.</title>
        <authorList>
            <consortium name="The Broad Institute Genomics Platform"/>
            <person name="Russ C."/>
            <person name="Tyler B."/>
            <person name="van West P."/>
            <person name="Dieguez-Uribeondo J."/>
            <person name="Young S.K."/>
            <person name="Zeng Q."/>
            <person name="Gargeya S."/>
            <person name="Fitzgerald M."/>
            <person name="Abouelleil A."/>
            <person name="Alvarado L."/>
            <person name="Chapman S.B."/>
            <person name="Gainer-Dewar J."/>
            <person name="Goldberg J."/>
            <person name="Griggs A."/>
            <person name="Gujja S."/>
            <person name="Hansen M."/>
            <person name="Howarth C."/>
            <person name="Imamovic A."/>
            <person name="Ireland A."/>
            <person name="Larimer J."/>
            <person name="McCowan C."/>
            <person name="Murphy C."/>
            <person name="Pearson M."/>
            <person name="Poon T.W."/>
            <person name="Priest M."/>
            <person name="Roberts A."/>
            <person name="Saif S."/>
            <person name="Shea T."/>
            <person name="Sykes S."/>
            <person name="Wortman J."/>
            <person name="Nusbaum C."/>
            <person name="Birren B."/>
        </authorList>
    </citation>
    <scope>NUCLEOTIDE SEQUENCE [LARGE SCALE GENOMIC DNA]</scope>
    <source>
        <strain evidence="2">APO3</strain>
    </source>
</reference>
<name>W4GB09_APHAT</name>
<proteinExistence type="predicted"/>
<organism evidence="2">
    <name type="scientific">Aphanomyces astaci</name>
    <name type="common">Crayfish plague agent</name>
    <dbReference type="NCBI Taxonomy" id="112090"/>
    <lineage>
        <taxon>Eukaryota</taxon>
        <taxon>Sar</taxon>
        <taxon>Stramenopiles</taxon>
        <taxon>Oomycota</taxon>
        <taxon>Saprolegniomycetes</taxon>
        <taxon>Saprolegniales</taxon>
        <taxon>Verrucalvaceae</taxon>
        <taxon>Aphanomyces</taxon>
    </lineage>
</organism>